<dbReference type="OrthoDB" id="3192849at2"/>
<gene>
    <name evidence="2" type="ORF">AUL39_02205</name>
</gene>
<dbReference type="RefSeq" id="WP_059053151.1">
    <property type="nucleotide sequence ID" value="NZ_LOJF01000001.1"/>
</dbReference>
<comment type="caution">
    <text evidence="2">The sequence shown here is derived from an EMBL/GenBank/DDBJ whole genome shotgun (WGS) entry which is preliminary data.</text>
</comment>
<evidence type="ECO:0000313" key="3">
    <source>
        <dbReference type="Proteomes" id="UP000054078"/>
    </source>
</evidence>
<keyword evidence="3" id="KW-1185">Reference proteome</keyword>
<feature type="domain" description="Putative Se/S carrier protein-like" evidence="1">
    <location>
        <begin position="10"/>
        <end position="66"/>
    </location>
</feature>
<evidence type="ECO:0000259" key="1">
    <source>
        <dbReference type="Pfam" id="PF11823"/>
    </source>
</evidence>
<proteinExistence type="predicted"/>
<reference evidence="2 3" key="1">
    <citation type="submission" date="2015-12" db="EMBL/GenBank/DDBJ databases">
        <title>Draft Genome Sequence of Olsenella scatoligenes SK9K4T; a Producer of 3-Methylindole- (skatole) and 4-Methylphenol- (p-cresol) Isolated from Pig Feces.</title>
        <authorList>
            <person name="Li X."/>
            <person name="Borg B."/>
            <person name="Canibe N."/>
        </authorList>
    </citation>
    <scope>NUCLEOTIDE SEQUENCE [LARGE SCALE GENOMIC DNA]</scope>
    <source>
        <strain evidence="2 3">SK9K4</strain>
    </source>
</reference>
<accession>A0A100YWV8</accession>
<dbReference type="AlphaFoldDB" id="A0A100YWV8"/>
<dbReference type="EMBL" id="LOJF01000001">
    <property type="protein sequence ID" value="KUH59167.1"/>
    <property type="molecule type" value="Genomic_DNA"/>
</dbReference>
<dbReference type="Pfam" id="PF11823">
    <property type="entry name" value="Se_S_carrier"/>
    <property type="match status" value="1"/>
</dbReference>
<sequence>MSRHRREPRVVASFDSTHEALACEAACKEAGVAGRIIPTPVSIRADCGLAWSMPPEVRGDFERLAKGRFACAGLYELEL</sequence>
<organism evidence="2 3">
    <name type="scientific">Tractidigestivibacter scatoligenes</name>
    <name type="common">Olsenella scatoligenes</name>
    <dbReference type="NCBI Taxonomy" id="1299998"/>
    <lineage>
        <taxon>Bacteria</taxon>
        <taxon>Bacillati</taxon>
        <taxon>Actinomycetota</taxon>
        <taxon>Coriobacteriia</taxon>
        <taxon>Coriobacteriales</taxon>
        <taxon>Atopobiaceae</taxon>
        <taxon>Tractidigestivibacter</taxon>
    </lineage>
</organism>
<name>A0A100YWV8_TRASO</name>
<evidence type="ECO:0000313" key="2">
    <source>
        <dbReference type="EMBL" id="KUH59167.1"/>
    </source>
</evidence>
<dbReference type="InterPro" id="IPR021778">
    <property type="entry name" value="Se/S_carrier-like"/>
</dbReference>
<dbReference type="STRING" id="1299998.AUL39_02205"/>
<dbReference type="Proteomes" id="UP000054078">
    <property type="component" value="Unassembled WGS sequence"/>
</dbReference>
<protein>
    <recommendedName>
        <fullName evidence="1">Putative Se/S carrier protein-like domain-containing protein</fullName>
    </recommendedName>
</protein>